<keyword evidence="2" id="KW-0472">Membrane</keyword>
<accession>A0A5C6ET49</accession>
<proteinExistence type="predicted"/>
<dbReference type="EMBL" id="SJPW01000005">
    <property type="protein sequence ID" value="TWU50521.1"/>
    <property type="molecule type" value="Genomic_DNA"/>
</dbReference>
<keyword evidence="4" id="KW-1185">Reference proteome</keyword>
<sequence>MLYFIPWVMLLLAVILAVPVTSFLEKRKYAPAKPRPDEITDESGYEDEHEVAEASDEVVMDEEQVEEVAFETPGGDDFSAFDEDFK</sequence>
<feature type="transmembrane region" description="Helical" evidence="2">
    <location>
        <begin position="6"/>
        <end position="24"/>
    </location>
</feature>
<feature type="compositionally biased region" description="Acidic residues" evidence="1">
    <location>
        <begin position="39"/>
        <end position="55"/>
    </location>
</feature>
<dbReference type="OrthoDB" id="9999031at2"/>
<dbReference type="AlphaFoldDB" id="A0A5C6ET49"/>
<protein>
    <submittedName>
        <fullName evidence="3">Uncharacterized protein</fullName>
    </submittedName>
</protein>
<evidence type="ECO:0000313" key="4">
    <source>
        <dbReference type="Proteomes" id="UP000318288"/>
    </source>
</evidence>
<name>A0A5C6ET49_9BACT</name>
<evidence type="ECO:0000313" key="3">
    <source>
        <dbReference type="EMBL" id="TWU50521.1"/>
    </source>
</evidence>
<organism evidence="3 4">
    <name type="scientific">Rubripirellula tenax</name>
    <dbReference type="NCBI Taxonomy" id="2528015"/>
    <lineage>
        <taxon>Bacteria</taxon>
        <taxon>Pseudomonadati</taxon>
        <taxon>Planctomycetota</taxon>
        <taxon>Planctomycetia</taxon>
        <taxon>Pirellulales</taxon>
        <taxon>Pirellulaceae</taxon>
        <taxon>Rubripirellula</taxon>
    </lineage>
</organism>
<dbReference type="RefSeq" id="WP_146459251.1">
    <property type="nucleotide sequence ID" value="NZ_SJPW01000005.1"/>
</dbReference>
<dbReference type="Proteomes" id="UP000318288">
    <property type="component" value="Unassembled WGS sequence"/>
</dbReference>
<evidence type="ECO:0000256" key="1">
    <source>
        <dbReference type="SAM" id="MobiDB-lite"/>
    </source>
</evidence>
<feature type="region of interest" description="Disordered" evidence="1">
    <location>
        <begin position="31"/>
        <end position="55"/>
    </location>
</feature>
<reference evidence="3 4" key="1">
    <citation type="submission" date="2019-02" db="EMBL/GenBank/DDBJ databases">
        <title>Deep-cultivation of Planctomycetes and their phenomic and genomic characterization uncovers novel biology.</title>
        <authorList>
            <person name="Wiegand S."/>
            <person name="Jogler M."/>
            <person name="Boedeker C."/>
            <person name="Pinto D."/>
            <person name="Vollmers J."/>
            <person name="Rivas-Marin E."/>
            <person name="Kohn T."/>
            <person name="Peeters S.H."/>
            <person name="Heuer A."/>
            <person name="Rast P."/>
            <person name="Oberbeckmann S."/>
            <person name="Bunk B."/>
            <person name="Jeske O."/>
            <person name="Meyerdierks A."/>
            <person name="Storesund J.E."/>
            <person name="Kallscheuer N."/>
            <person name="Luecker S."/>
            <person name="Lage O.M."/>
            <person name="Pohl T."/>
            <person name="Merkel B.J."/>
            <person name="Hornburger P."/>
            <person name="Mueller R.-W."/>
            <person name="Bruemmer F."/>
            <person name="Labrenz M."/>
            <person name="Spormann A.M."/>
            <person name="Op Den Camp H."/>
            <person name="Overmann J."/>
            <person name="Amann R."/>
            <person name="Jetten M.S.M."/>
            <person name="Mascher T."/>
            <person name="Medema M.H."/>
            <person name="Devos D.P."/>
            <person name="Kaster A.-K."/>
            <person name="Ovreas L."/>
            <person name="Rohde M."/>
            <person name="Galperin M.Y."/>
            <person name="Jogler C."/>
        </authorList>
    </citation>
    <scope>NUCLEOTIDE SEQUENCE [LARGE SCALE GENOMIC DNA]</scope>
    <source>
        <strain evidence="3 4">Poly51</strain>
    </source>
</reference>
<gene>
    <name evidence="3" type="ORF">Poly51_38110</name>
</gene>
<comment type="caution">
    <text evidence="3">The sequence shown here is derived from an EMBL/GenBank/DDBJ whole genome shotgun (WGS) entry which is preliminary data.</text>
</comment>
<keyword evidence="2" id="KW-0812">Transmembrane</keyword>
<evidence type="ECO:0000256" key="2">
    <source>
        <dbReference type="SAM" id="Phobius"/>
    </source>
</evidence>
<keyword evidence="2" id="KW-1133">Transmembrane helix</keyword>